<dbReference type="InterPro" id="IPR023796">
    <property type="entry name" value="Serpin_dom"/>
</dbReference>
<keyword evidence="6" id="KW-1185">Reference proteome</keyword>
<evidence type="ECO:0000313" key="5">
    <source>
        <dbReference type="EMBL" id="RRR22754.1"/>
    </source>
</evidence>
<dbReference type="SMART" id="SM00093">
    <property type="entry name" value="SERPIN"/>
    <property type="match status" value="1"/>
</dbReference>
<evidence type="ECO:0000259" key="3">
    <source>
        <dbReference type="SMART" id="SM00093"/>
    </source>
</evidence>
<organism evidence="5 7">
    <name type="scientific">Brachybacterium saurashtrense</name>
    <dbReference type="NCBI Taxonomy" id="556288"/>
    <lineage>
        <taxon>Bacteria</taxon>
        <taxon>Bacillati</taxon>
        <taxon>Actinomycetota</taxon>
        <taxon>Actinomycetes</taxon>
        <taxon>Micrococcales</taxon>
        <taxon>Dermabacteraceae</taxon>
        <taxon>Brachybacterium</taxon>
    </lineage>
</organism>
<dbReference type="Proteomes" id="UP000282185">
    <property type="component" value="Unassembled WGS sequence"/>
</dbReference>
<dbReference type="PANTHER" id="PTHR11461:SF211">
    <property type="entry name" value="GH10112P-RELATED"/>
    <property type="match status" value="1"/>
</dbReference>
<dbReference type="Gene3D" id="3.30.497.10">
    <property type="entry name" value="Antithrombin, subunit I, domain 2"/>
    <property type="match status" value="1"/>
</dbReference>
<evidence type="ECO:0000256" key="1">
    <source>
        <dbReference type="RuleBase" id="RU000411"/>
    </source>
</evidence>
<dbReference type="InterPro" id="IPR036186">
    <property type="entry name" value="Serpin_sf"/>
</dbReference>
<name>A0A345YTS6_9MICO</name>
<dbReference type="AlphaFoldDB" id="A0A345YTS6"/>
<dbReference type="OrthoDB" id="9764871at2"/>
<dbReference type="InterPro" id="IPR042185">
    <property type="entry name" value="Serpin_sf_2"/>
</dbReference>
<reference evidence="5 7" key="2">
    <citation type="submission" date="2018-08" db="EMBL/GenBank/DDBJ databases">
        <title>Brachybacterium saurashtrense DSM 23186.</title>
        <authorList>
            <person name="Li Y."/>
        </authorList>
    </citation>
    <scope>NUCLEOTIDE SEQUENCE [LARGE SCALE GENOMIC DNA]</scope>
    <source>
        <strain evidence="5 7">DSM 23186</strain>
    </source>
</reference>
<feature type="region of interest" description="Disordered" evidence="2">
    <location>
        <begin position="1"/>
        <end position="37"/>
    </location>
</feature>
<evidence type="ECO:0000313" key="4">
    <source>
        <dbReference type="EMBL" id="AXK47328.1"/>
    </source>
</evidence>
<dbReference type="Proteomes" id="UP000254236">
    <property type="component" value="Chromosome"/>
</dbReference>
<feature type="compositionally biased region" description="Gly residues" evidence="2">
    <location>
        <begin position="7"/>
        <end position="18"/>
    </location>
</feature>
<dbReference type="Pfam" id="PF00079">
    <property type="entry name" value="Serpin"/>
    <property type="match status" value="1"/>
</dbReference>
<dbReference type="GO" id="GO:0004867">
    <property type="term" value="F:serine-type endopeptidase inhibitor activity"/>
    <property type="evidence" value="ECO:0007669"/>
    <property type="project" value="InterPro"/>
</dbReference>
<dbReference type="GO" id="GO:0005615">
    <property type="term" value="C:extracellular space"/>
    <property type="evidence" value="ECO:0007669"/>
    <property type="project" value="InterPro"/>
</dbReference>
<gene>
    <name evidence="4" type="ORF">DWV08_16035</name>
    <name evidence="5" type="ORF">DXU92_10655</name>
</gene>
<evidence type="ECO:0000256" key="2">
    <source>
        <dbReference type="SAM" id="MobiDB-lite"/>
    </source>
</evidence>
<evidence type="ECO:0000313" key="6">
    <source>
        <dbReference type="Proteomes" id="UP000254236"/>
    </source>
</evidence>
<dbReference type="EMBL" id="QSWH01000004">
    <property type="protein sequence ID" value="RRR22754.1"/>
    <property type="molecule type" value="Genomic_DNA"/>
</dbReference>
<evidence type="ECO:0000313" key="7">
    <source>
        <dbReference type="Proteomes" id="UP000282185"/>
    </source>
</evidence>
<dbReference type="SUPFAM" id="SSF56574">
    <property type="entry name" value="Serpins"/>
    <property type="match status" value="1"/>
</dbReference>
<dbReference type="EMBL" id="CP031356">
    <property type="protein sequence ID" value="AXK47328.1"/>
    <property type="molecule type" value="Genomic_DNA"/>
</dbReference>
<accession>A0A345YTS6</accession>
<dbReference type="InterPro" id="IPR000215">
    <property type="entry name" value="Serpin_fam"/>
</dbReference>
<dbReference type="KEGG" id="bsau:DWV08_16035"/>
<dbReference type="Gene3D" id="2.30.39.10">
    <property type="entry name" value="Alpha-1-antitrypsin, domain 1"/>
    <property type="match status" value="1"/>
</dbReference>
<comment type="similarity">
    <text evidence="1">Belongs to the serpin family.</text>
</comment>
<reference evidence="4 6" key="1">
    <citation type="submission" date="2018-07" db="EMBL/GenBank/DDBJ databases">
        <title>Brachybacterium saurashtrense DSM 23186 genome sequence.</title>
        <authorList>
            <person name="Guo L."/>
        </authorList>
    </citation>
    <scope>NUCLEOTIDE SEQUENCE [LARGE SCALE GENOMIC DNA]</scope>
    <source>
        <strain evidence="4 6">DSM 23186</strain>
    </source>
</reference>
<dbReference type="InterPro" id="IPR023795">
    <property type="entry name" value="Serpin_CS"/>
</dbReference>
<dbReference type="PANTHER" id="PTHR11461">
    <property type="entry name" value="SERINE PROTEASE INHIBITOR, SERPIN"/>
    <property type="match status" value="1"/>
</dbReference>
<sequence length="429" mass="44036">MAALGLAGCGGGEPGGDGPDLAAELPRAEPGPVPGAGEPVVPFTARMLGALDRAETNAVCSPLSAQVALTMIGMGAAGETRTQMEEVLGGDMDALAGTANTLSTALAAVGEAQREGGTEEDPEPATASLVNATWLQQGFEVEQAFLEDLATWFGSGVFEADFADDAAREAAREEINGWVEESTEGLIEELLPEQILTPSTRLVLVNALHLKAAWQEPLTVAGGRFTTAGGEQRSCEMLHGSTATWYEDEVCRATSLDTYGEELALALVQPVLDLPDVLTAWADAADAAGDPEGAGAAGPGLGAVLAGLEESSATVALSVPAVDIDAEYSLKDLLEGLGMTDAFTAGADFSGITGQAELMIDAVVQKAVLTVDENGMEAAAATAVTAVETSAQVPDQELVLDSPFLVVAYHRESLAPLVVGWIGDPTQTR</sequence>
<dbReference type="InterPro" id="IPR042178">
    <property type="entry name" value="Serpin_sf_1"/>
</dbReference>
<protein>
    <submittedName>
        <fullName evidence="5">Serpin family protein</fullName>
    </submittedName>
</protein>
<dbReference type="PROSITE" id="PS00284">
    <property type="entry name" value="SERPIN"/>
    <property type="match status" value="1"/>
</dbReference>
<proteinExistence type="inferred from homology"/>
<feature type="domain" description="Serpin" evidence="3">
    <location>
        <begin position="45"/>
        <end position="425"/>
    </location>
</feature>